<evidence type="ECO:0008006" key="13">
    <source>
        <dbReference type="Google" id="ProtNLM"/>
    </source>
</evidence>
<reference evidence="11 12" key="1">
    <citation type="submission" date="2007-06" db="EMBL/GenBank/DDBJ databases">
        <title>The Genome Sequence of Coccidioides posadasii RMSCC_3488.</title>
        <authorList>
            <consortium name="Coccidioides Genome Resources Consortium"/>
            <consortium name="The Broad Institute Genome Sequencing Platform"/>
            <person name="Henn M.R."/>
            <person name="Sykes S."/>
            <person name="Young S."/>
            <person name="Jaffe D."/>
            <person name="Berlin A."/>
            <person name="Alvarez P."/>
            <person name="Butler J."/>
            <person name="Gnerre S."/>
            <person name="Grabherr M."/>
            <person name="Mauceli E."/>
            <person name="Brockman W."/>
            <person name="Kodira C."/>
            <person name="Alvarado L."/>
            <person name="Zeng Q."/>
            <person name="Crawford M."/>
            <person name="Antoine C."/>
            <person name="Devon K."/>
            <person name="Galgiani J."/>
            <person name="Orsborn K."/>
            <person name="Lewis M.L."/>
            <person name="Nusbaum C."/>
            <person name="Galagan J."/>
            <person name="Birren B."/>
        </authorList>
    </citation>
    <scope>NUCLEOTIDE SEQUENCE [LARGE SCALE GENOMIC DNA]</scope>
    <source>
        <strain evidence="11 12">RMSCC 3488</strain>
    </source>
</reference>
<dbReference type="GO" id="GO:0003682">
    <property type="term" value="F:chromatin binding"/>
    <property type="evidence" value="ECO:0007669"/>
    <property type="project" value="InterPro"/>
</dbReference>
<evidence type="ECO:0000256" key="6">
    <source>
        <dbReference type="ARBA" id="ARBA00023242"/>
    </source>
</evidence>
<reference evidence="12" key="3">
    <citation type="journal article" date="2010" name="Genome Res.">
        <title>Population genomic sequencing of Coccidioides fungi reveals recent hybridization and transposon control.</title>
        <authorList>
            <person name="Neafsey D.E."/>
            <person name="Barker B.M."/>
            <person name="Sharpton T.J."/>
            <person name="Stajich J.E."/>
            <person name="Park D.J."/>
            <person name="Whiston E."/>
            <person name="Hung C.-Y."/>
            <person name="McMahan C."/>
            <person name="White J."/>
            <person name="Sykes S."/>
            <person name="Heiman D."/>
            <person name="Young S."/>
            <person name="Zeng Q."/>
            <person name="Abouelleil A."/>
            <person name="Aftuck L."/>
            <person name="Bessette D."/>
            <person name="Brown A."/>
            <person name="FitzGerald M."/>
            <person name="Lui A."/>
            <person name="Macdonald J.P."/>
            <person name="Priest M."/>
            <person name="Orbach M.J."/>
            <person name="Galgiani J.N."/>
            <person name="Kirkland T.N."/>
            <person name="Cole G.T."/>
            <person name="Birren B.W."/>
            <person name="Henn M.R."/>
            <person name="Taylor J.W."/>
            <person name="Rounsley S.D."/>
        </authorList>
    </citation>
    <scope>NUCLEOTIDE SEQUENCE [LARGE SCALE GENOMIC DNA]</scope>
    <source>
        <strain evidence="12">RMSCC 3488</strain>
    </source>
</reference>
<dbReference type="CDD" id="cd12935">
    <property type="entry name" value="LEM_like"/>
    <property type="match status" value="1"/>
</dbReference>
<keyword evidence="4 8" id="KW-1133">Transmembrane helix</keyword>
<evidence type="ECO:0000256" key="5">
    <source>
        <dbReference type="ARBA" id="ARBA00023136"/>
    </source>
</evidence>
<comment type="subcellular location">
    <subcellularLocation>
        <location evidence="1">Nucleus inner membrane</location>
    </subcellularLocation>
</comment>
<dbReference type="OrthoDB" id="2503928at2759"/>
<dbReference type="InterPro" id="IPR041885">
    <property type="entry name" value="MAN1_winged_helix_dom"/>
</dbReference>
<dbReference type="PANTHER" id="PTHR47808:SF2">
    <property type="entry name" value="LEM DOMAIN-CONTAINING PROTEIN 2"/>
    <property type="match status" value="1"/>
</dbReference>
<dbReference type="InterPro" id="IPR025856">
    <property type="entry name" value="HeH/LEM_domain"/>
</dbReference>
<dbReference type="Pfam" id="PF12949">
    <property type="entry name" value="HeH"/>
    <property type="match status" value="1"/>
</dbReference>
<dbReference type="Proteomes" id="UP000054567">
    <property type="component" value="Unassembled WGS sequence"/>
</dbReference>
<sequence>MSSFDSGDELAYLMPGFDLNSLTVPRLRSILVSHDVPYPTSAKKAQLISIVESEVLPKAKQLLRQRDRIKRTSEGIIDMPSSQESMGEDESKTRRSKAPPATPSTRRGKSRPSTRQSTVEVDDNIPPPSTSRRRTTRSAAKHPRASDTEETGEDMTAIEATPRTTGRKLRKSEAYPTPHESTASLQETPVPVKYETRSASVFTDDNPFQSGSPVETPRARGVSSELRRKSTPRYSTPARAAADERRKRKSEFLASPSLKQEDGVRVPTRSTFDAPVFGLRSLKAEESEEDDLEPGEEFTPDEQLALTQAQATPRKPVVKRKPAKRGGGGTQAVSWFVIVTLLSAIGMWWRKEKIEIGYCGVGKPHWSLEGTKVPEWASVIEPKCEPCPQHAFCYSGLQATCEQDFVLKPHPLSLAGFIPLPPTCEPDSDKLRRVKVVTDKAVDELREQRAKYECGEVGKDGSKEVTSPEMTAAELKQRVSKSKRKGMSDEEFEELWRGALGEITGREEVMTATKGPASAKIITFSSSSLAKLSLVCAVKRHLRLSLLAYRLPILFLAFSISAVGYVRSRILAKRSDAARVPSLVSMTLDRLATQAALHARGEALEPWISVGQLRDDVLRDELKRSRREELWNRVKRIVEGNANVRAAVREGRGGDVSRVWEWIGGIKAIGGELESPTHRPEGSRVRFSLLPSETGGPAKEVSESREMKKWDEGRPVY</sequence>
<dbReference type="InterPro" id="IPR044780">
    <property type="entry name" value="Heh2/Src1"/>
</dbReference>
<keyword evidence="2" id="KW-0597">Phosphoprotein</keyword>
<evidence type="ECO:0000256" key="3">
    <source>
        <dbReference type="ARBA" id="ARBA00022692"/>
    </source>
</evidence>
<keyword evidence="3 8" id="KW-0812">Transmembrane</keyword>
<name>A0A0J6F8X3_COCPO</name>
<evidence type="ECO:0000256" key="2">
    <source>
        <dbReference type="ARBA" id="ARBA00022553"/>
    </source>
</evidence>
<dbReference type="EMBL" id="DS268109">
    <property type="protein sequence ID" value="KMM65419.1"/>
    <property type="molecule type" value="Genomic_DNA"/>
</dbReference>
<feature type="region of interest" description="Disordered" evidence="7">
    <location>
        <begin position="673"/>
        <end position="717"/>
    </location>
</feature>
<organism evidence="11 12">
    <name type="scientific">Coccidioides posadasii RMSCC 3488</name>
    <dbReference type="NCBI Taxonomy" id="454284"/>
    <lineage>
        <taxon>Eukaryota</taxon>
        <taxon>Fungi</taxon>
        <taxon>Dikarya</taxon>
        <taxon>Ascomycota</taxon>
        <taxon>Pezizomycotina</taxon>
        <taxon>Eurotiomycetes</taxon>
        <taxon>Eurotiomycetidae</taxon>
        <taxon>Onygenales</taxon>
        <taxon>Onygenaceae</taxon>
        <taxon>Coccidioides</taxon>
    </lineage>
</organism>
<dbReference type="GO" id="GO:0071763">
    <property type="term" value="P:nuclear membrane organization"/>
    <property type="evidence" value="ECO:0007669"/>
    <property type="project" value="TreeGrafter"/>
</dbReference>
<evidence type="ECO:0000256" key="1">
    <source>
        <dbReference type="ARBA" id="ARBA00004540"/>
    </source>
</evidence>
<evidence type="ECO:0000313" key="12">
    <source>
        <dbReference type="Proteomes" id="UP000054567"/>
    </source>
</evidence>
<evidence type="ECO:0000256" key="7">
    <source>
        <dbReference type="SAM" id="MobiDB-lite"/>
    </source>
</evidence>
<evidence type="ECO:0000313" key="11">
    <source>
        <dbReference type="EMBL" id="KMM65419.1"/>
    </source>
</evidence>
<feature type="domain" description="HeH/LEM" evidence="10">
    <location>
        <begin position="19"/>
        <end position="52"/>
    </location>
</feature>
<evidence type="ECO:0000256" key="8">
    <source>
        <dbReference type="SAM" id="Phobius"/>
    </source>
</evidence>
<evidence type="ECO:0000259" key="9">
    <source>
        <dbReference type="Pfam" id="PF09402"/>
    </source>
</evidence>
<dbReference type="Pfam" id="PF09402">
    <property type="entry name" value="MSC"/>
    <property type="match status" value="1"/>
</dbReference>
<dbReference type="VEuPathDB" id="FungiDB:CPAG_01770"/>
<feature type="compositionally biased region" description="Basic and acidic residues" evidence="7">
    <location>
        <begin position="700"/>
        <end position="717"/>
    </location>
</feature>
<feature type="region of interest" description="Disordered" evidence="7">
    <location>
        <begin position="71"/>
        <end position="266"/>
    </location>
</feature>
<protein>
    <recommendedName>
        <fullName evidence="13">Sister chromatid separation protein</fullName>
    </recommendedName>
</protein>
<feature type="domain" description="Man1/Src1-like C-terminal" evidence="9">
    <location>
        <begin position="338"/>
        <end position="664"/>
    </location>
</feature>
<feature type="compositionally biased region" description="Basic and acidic residues" evidence="7">
    <location>
        <begin position="675"/>
        <end position="684"/>
    </location>
</feature>
<keyword evidence="6" id="KW-0539">Nucleus</keyword>
<evidence type="ECO:0000256" key="4">
    <source>
        <dbReference type="ARBA" id="ARBA00022989"/>
    </source>
</evidence>
<proteinExistence type="predicted"/>
<dbReference type="GO" id="GO:0005637">
    <property type="term" value="C:nuclear inner membrane"/>
    <property type="evidence" value="ECO:0007669"/>
    <property type="project" value="UniProtKB-SubCell"/>
</dbReference>
<dbReference type="GO" id="GO:0005783">
    <property type="term" value="C:endoplasmic reticulum"/>
    <property type="evidence" value="ECO:0007669"/>
    <property type="project" value="TreeGrafter"/>
</dbReference>
<dbReference type="InterPro" id="IPR018996">
    <property type="entry name" value="Man1/Src1-like_C"/>
</dbReference>
<dbReference type="GO" id="GO:0034399">
    <property type="term" value="C:nuclear periphery"/>
    <property type="evidence" value="ECO:0007669"/>
    <property type="project" value="TreeGrafter"/>
</dbReference>
<dbReference type="AlphaFoldDB" id="A0A0J6F8X3"/>
<feature type="transmembrane region" description="Helical" evidence="8">
    <location>
        <begin position="332"/>
        <end position="349"/>
    </location>
</feature>
<feature type="compositionally biased region" description="Basic residues" evidence="7">
    <location>
        <begin position="131"/>
        <end position="143"/>
    </location>
</feature>
<accession>A0A0J6F8X3</accession>
<dbReference type="Gene3D" id="1.10.10.1180">
    <property type="entry name" value="MAN1, winged-helix domain"/>
    <property type="match status" value="1"/>
</dbReference>
<feature type="transmembrane region" description="Helical" evidence="8">
    <location>
        <begin position="547"/>
        <end position="566"/>
    </location>
</feature>
<gene>
    <name evidence="11" type="ORF">CPAG_01770</name>
</gene>
<keyword evidence="5 8" id="KW-0472">Membrane</keyword>
<feature type="compositionally biased region" description="Polar residues" evidence="7">
    <location>
        <begin position="197"/>
        <end position="213"/>
    </location>
</feature>
<reference evidence="12" key="2">
    <citation type="journal article" date="2009" name="Genome Res.">
        <title>Comparative genomic analyses of the human fungal pathogens Coccidioides and their relatives.</title>
        <authorList>
            <person name="Sharpton T.J."/>
            <person name="Stajich J.E."/>
            <person name="Rounsley S.D."/>
            <person name="Gardner M.J."/>
            <person name="Wortman J.R."/>
            <person name="Jordar V.S."/>
            <person name="Maiti R."/>
            <person name="Kodira C.D."/>
            <person name="Neafsey D.E."/>
            <person name="Zeng Q."/>
            <person name="Hung C.-Y."/>
            <person name="McMahan C."/>
            <person name="Muszewska A."/>
            <person name="Grynberg M."/>
            <person name="Mandel M.A."/>
            <person name="Kellner E.M."/>
            <person name="Barker B.M."/>
            <person name="Galgiani J.N."/>
            <person name="Orbach M.J."/>
            <person name="Kirkland T.N."/>
            <person name="Cole G.T."/>
            <person name="Henn M.R."/>
            <person name="Birren B.W."/>
            <person name="Taylor J.W."/>
        </authorList>
    </citation>
    <scope>NUCLEOTIDE SEQUENCE [LARGE SCALE GENOMIC DNA]</scope>
    <source>
        <strain evidence="12">RMSCC 3488</strain>
    </source>
</reference>
<evidence type="ECO:0000259" key="10">
    <source>
        <dbReference type="Pfam" id="PF12949"/>
    </source>
</evidence>
<dbReference type="PANTHER" id="PTHR47808">
    <property type="entry name" value="INNER NUCLEAR MEMBRANE PROTEIN HEH2-RELATED"/>
    <property type="match status" value="1"/>
</dbReference>